<name>A0ABQ7T447_PHRPL</name>
<evidence type="ECO:0000256" key="12">
    <source>
        <dbReference type="RuleBase" id="RU003947"/>
    </source>
</evidence>
<keyword evidence="6" id="KW-0336">GPI-anchor</keyword>
<feature type="non-terminal residue" evidence="13">
    <location>
        <position position="1"/>
    </location>
</feature>
<keyword evidence="9 12" id="KW-0862">Zinc</keyword>
<evidence type="ECO:0000256" key="2">
    <source>
        <dbReference type="ARBA" id="ARBA00001947"/>
    </source>
</evidence>
<evidence type="ECO:0000313" key="13">
    <source>
        <dbReference type="EMBL" id="KAH0624259.1"/>
    </source>
</evidence>
<dbReference type="EMBL" id="JAIPUX010001880">
    <property type="protein sequence ID" value="KAH0624259.1"/>
    <property type="molecule type" value="Genomic_DNA"/>
</dbReference>
<dbReference type="InterPro" id="IPR017850">
    <property type="entry name" value="Alkaline_phosphatase_core_sf"/>
</dbReference>
<keyword evidence="6" id="KW-0472">Membrane</keyword>
<comment type="cofactor">
    <cofactor evidence="1">
        <name>Mg(2+)</name>
        <dbReference type="ChEBI" id="CHEBI:18420"/>
    </cofactor>
</comment>
<dbReference type="PANTHER" id="PTHR11596">
    <property type="entry name" value="ALKALINE PHOSPHATASE"/>
    <property type="match status" value="1"/>
</dbReference>
<organism evidence="13 14">
    <name type="scientific">Phrynosoma platyrhinos</name>
    <name type="common">Desert horned lizard</name>
    <dbReference type="NCBI Taxonomy" id="52577"/>
    <lineage>
        <taxon>Eukaryota</taxon>
        <taxon>Metazoa</taxon>
        <taxon>Chordata</taxon>
        <taxon>Craniata</taxon>
        <taxon>Vertebrata</taxon>
        <taxon>Euteleostomi</taxon>
        <taxon>Lepidosauria</taxon>
        <taxon>Squamata</taxon>
        <taxon>Bifurcata</taxon>
        <taxon>Unidentata</taxon>
        <taxon>Episquamata</taxon>
        <taxon>Toxicofera</taxon>
        <taxon>Iguania</taxon>
        <taxon>Phrynosomatidae</taxon>
        <taxon>Phrynosomatinae</taxon>
        <taxon>Phrynosoma</taxon>
    </lineage>
</organism>
<evidence type="ECO:0000256" key="7">
    <source>
        <dbReference type="ARBA" id="ARBA00022723"/>
    </source>
</evidence>
<proteinExistence type="inferred from homology"/>
<reference evidence="13 14" key="1">
    <citation type="journal article" date="2022" name="Gigascience">
        <title>A chromosome-level genome assembly and annotation of the desert horned lizard, Phrynosoma platyrhinos, provides insight into chromosomal rearrangements among reptiles.</title>
        <authorList>
            <person name="Koochekian N."/>
            <person name="Ascanio A."/>
            <person name="Farleigh K."/>
            <person name="Card D.C."/>
            <person name="Schield D.R."/>
            <person name="Castoe T.A."/>
            <person name="Jezkova T."/>
        </authorList>
    </citation>
    <scope>NUCLEOTIDE SEQUENCE [LARGE SCALE GENOMIC DNA]</scope>
    <source>
        <strain evidence="13">NK-2021</strain>
    </source>
</reference>
<dbReference type="PRINTS" id="PR00113">
    <property type="entry name" value="ALKPHPHTASE"/>
</dbReference>
<keyword evidence="6" id="KW-0325">Glycoprotein</keyword>
<evidence type="ECO:0000256" key="6">
    <source>
        <dbReference type="ARBA" id="ARBA00022622"/>
    </source>
</evidence>
<dbReference type="InterPro" id="IPR001952">
    <property type="entry name" value="Alkaline_phosphatase"/>
</dbReference>
<evidence type="ECO:0000313" key="14">
    <source>
        <dbReference type="Proteomes" id="UP000826234"/>
    </source>
</evidence>
<keyword evidence="10 12" id="KW-0460">Magnesium</keyword>
<dbReference type="PROSITE" id="PS00123">
    <property type="entry name" value="ALKALINE_PHOSPHATASE"/>
    <property type="match status" value="1"/>
</dbReference>
<keyword evidence="8 12" id="KW-0378">Hydrolase</keyword>
<protein>
    <recommendedName>
        <fullName evidence="5 12">Alkaline phosphatase</fullName>
        <ecNumber evidence="5 12">3.1.3.1</ecNumber>
    </recommendedName>
</protein>
<dbReference type="PANTHER" id="PTHR11596:SF93">
    <property type="entry name" value="ALKALINE PHOSPHATASE"/>
    <property type="match status" value="1"/>
</dbReference>
<keyword evidence="6" id="KW-0449">Lipoprotein</keyword>
<keyword evidence="14" id="KW-1185">Reference proteome</keyword>
<dbReference type="Gene3D" id="3.40.720.10">
    <property type="entry name" value="Alkaline Phosphatase, subunit A"/>
    <property type="match status" value="1"/>
</dbReference>
<dbReference type="SUPFAM" id="SSF53649">
    <property type="entry name" value="Alkaline phosphatase-like"/>
    <property type="match status" value="1"/>
</dbReference>
<sequence length="514" mass="56779">KSSFQALAFIAQSGNLYFLCPLLLEEEKDPDYWNARAKQTLEFALRLTPMNHRAKNIILFLGDGESAHQCAIARAACTSSKKRKGRGQKSRGLPRHVTPSLFSFQTYNVNRQVPDSAGTGTAYLCGVKANAKTLGVSAAAVYGKCNTTFGNEVHSILHRAGLSGKSVGIVTTTRVQHATPGASYAHSVSRDWYGDADMPRDAIREGCKDIAYQLGQLKSDGALCLPWQVILGGGRMYMMPRQTPDPEYPNDPKQNGTRKDGLNLIEKWLSGKEGAHYVWNKTALDAVNENTTDHLMGLFEPKDMTYELNRDNETDPSIVEMTEKAIRILRRNPRGFFLFVEDEKRFLSVVSLCPSRGRIDHGHHNGKAKQALMEAVMMDRAVERAGELTDASETLTVVTADHSHVFTFGGSTPRGNNIFDDKDYQQQAAVPLSSETHGGEDVAIMAQGPMAHLFHGIREQNYIAHVLAYAGCIEPYHQQPECPAPENRSGSPGLSQHPLLFPLALWLGLFLLRL</sequence>
<dbReference type="Proteomes" id="UP000826234">
    <property type="component" value="Unassembled WGS sequence"/>
</dbReference>
<dbReference type="Pfam" id="PF00245">
    <property type="entry name" value="Alk_phosphatase"/>
    <property type="match status" value="2"/>
</dbReference>
<accession>A0ABQ7T447</accession>
<gene>
    <name evidence="13" type="ORF">JD844_007922</name>
</gene>
<evidence type="ECO:0000256" key="9">
    <source>
        <dbReference type="ARBA" id="ARBA00022833"/>
    </source>
</evidence>
<comment type="catalytic activity">
    <reaction evidence="12">
        <text>a phosphate monoester + H2O = an alcohol + phosphate</text>
        <dbReference type="Rhea" id="RHEA:15017"/>
        <dbReference type="ChEBI" id="CHEBI:15377"/>
        <dbReference type="ChEBI" id="CHEBI:30879"/>
        <dbReference type="ChEBI" id="CHEBI:43474"/>
        <dbReference type="ChEBI" id="CHEBI:67140"/>
        <dbReference type="EC" id="3.1.3.1"/>
    </reaction>
</comment>
<evidence type="ECO:0000256" key="11">
    <source>
        <dbReference type="RuleBase" id="RU003946"/>
    </source>
</evidence>
<comment type="cofactor">
    <cofactor evidence="2">
        <name>Zn(2+)</name>
        <dbReference type="ChEBI" id="CHEBI:29105"/>
    </cofactor>
</comment>
<comment type="subcellular location">
    <subcellularLocation>
        <location evidence="3">Cell membrane</location>
        <topology evidence="3">Lipid-anchor</topology>
        <topology evidence="3">GPI-anchor</topology>
    </subcellularLocation>
</comment>
<evidence type="ECO:0000256" key="5">
    <source>
        <dbReference type="ARBA" id="ARBA00012647"/>
    </source>
</evidence>
<dbReference type="EC" id="3.1.3.1" evidence="5 12"/>
<dbReference type="SMART" id="SM00098">
    <property type="entry name" value="alkPPc"/>
    <property type="match status" value="1"/>
</dbReference>
<evidence type="ECO:0000256" key="8">
    <source>
        <dbReference type="ARBA" id="ARBA00022801"/>
    </source>
</evidence>
<evidence type="ECO:0000256" key="3">
    <source>
        <dbReference type="ARBA" id="ARBA00004609"/>
    </source>
</evidence>
<keyword evidence="7" id="KW-0479">Metal-binding</keyword>
<evidence type="ECO:0000256" key="4">
    <source>
        <dbReference type="ARBA" id="ARBA00005984"/>
    </source>
</evidence>
<dbReference type="CDD" id="cd16012">
    <property type="entry name" value="ALP"/>
    <property type="match status" value="1"/>
</dbReference>
<comment type="caution">
    <text evidence="13">The sequence shown here is derived from an EMBL/GenBank/DDBJ whole genome shotgun (WGS) entry which is preliminary data.</text>
</comment>
<evidence type="ECO:0000256" key="1">
    <source>
        <dbReference type="ARBA" id="ARBA00001946"/>
    </source>
</evidence>
<dbReference type="InterPro" id="IPR018299">
    <property type="entry name" value="Alkaline_phosphatase_AS"/>
</dbReference>
<comment type="similarity">
    <text evidence="4 11">Belongs to the alkaline phosphatase family.</text>
</comment>
<evidence type="ECO:0000256" key="10">
    <source>
        <dbReference type="ARBA" id="ARBA00022842"/>
    </source>
</evidence>